<dbReference type="GeneID" id="30680751"/>
<evidence type="ECO:0000313" key="2">
    <source>
        <dbReference type="EMBL" id="ALU12734.1"/>
    </source>
</evidence>
<keyword evidence="1" id="KW-0472">Membrane</keyword>
<evidence type="ECO:0000313" key="3">
    <source>
        <dbReference type="Proteomes" id="UP000060778"/>
    </source>
</evidence>
<name>A0A0U3EBM8_9CREN</name>
<gene>
    <name evidence="2" type="ORF">EYM_06890</name>
</gene>
<dbReference type="OrthoDB" id="28720at2157"/>
<dbReference type="Gene3D" id="3.90.280.10">
    <property type="entry name" value="PEBP-like"/>
    <property type="match status" value="1"/>
</dbReference>
<keyword evidence="3" id="KW-1185">Reference proteome</keyword>
<dbReference type="STRING" id="940295.EYM_06890"/>
<evidence type="ECO:0008006" key="4">
    <source>
        <dbReference type="Google" id="ProtNLM"/>
    </source>
</evidence>
<organism evidence="2 3">
    <name type="scientific">Ignicoccus islandicus DSM 13165</name>
    <dbReference type="NCBI Taxonomy" id="940295"/>
    <lineage>
        <taxon>Archaea</taxon>
        <taxon>Thermoproteota</taxon>
        <taxon>Thermoprotei</taxon>
        <taxon>Desulfurococcales</taxon>
        <taxon>Desulfurococcaceae</taxon>
        <taxon>Ignicoccus</taxon>
    </lineage>
</organism>
<sequence>MNLRVERKSIALIVVVAGIALFAFYQLYSLSIKTKYIEISDENIRAFIKKTRLPLIEVKTDAISNGFIKKEFTCYGNASVPKISWSRYDDAPCYAVIVFDPDTRGGTFFHLFELVDAHGNVVKVYYNSALKKGWFPVCPPKGEVHRYYFLVIALDTCELETNNLTEFLTNHSLALGYVIGKFGVK</sequence>
<evidence type="ECO:0000256" key="1">
    <source>
        <dbReference type="SAM" id="Phobius"/>
    </source>
</evidence>
<reference evidence="2 3" key="1">
    <citation type="submission" date="2013-11" db="EMBL/GenBank/DDBJ databases">
        <title>Comparative genomics of Ignicoccus.</title>
        <authorList>
            <person name="Podar M."/>
        </authorList>
    </citation>
    <scope>NUCLEOTIDE SEQUENCE [LARGE SCALE GENOMIC DNA]</scope>
    <source>
        <strain evidence="2 3">DSM 13165</strain>
    </source>
</reference>
<keyword evidence="1" id="KW-0812">Transmembrane</keyword>
<accession>A0A0U3EBM8</accession>
<proteinExistence type="predicted"/>
<dbReference type="RefSeq" id="WP_075050316.1">
    <property type="nucleotide sequence ID" value="NZ_CP006867.1"/>
</dbReference>
<dbReference type="AlphaFoldDB" id="A0A0U3EBM8"/>
<dbReference type="Pfam" id="PF01161">
    <property type="entry name" value="PBP"/>
    <property type="match status" value="1"/>
</dbReference>
<dbReference type="InterPro" id="IPR008914">
    <property type="entry name" value="PEBP"/>
</dbReference>
<keyword evidence="1" id="KW-1133">Transmembrane helix</keyword>
<protein>
    <recommendedName>
        <fullName evidence="4">PEBP family protein</fullName>
    </recommendedName>
</protein>
<feature type="transmembrane region" description="Helical" evidence="1">
    <location>
        <begin position="9"/>
        <end position="28"/>
    </location>
</feature>
<dbReference type="InterPro" id="IPR036610">
    <property type="entry name" value="PEBP-like_sf"/>
</dbReference>
<dbReference type="KEGG" id="iis:EYM_06890"/>
<dbReference type="EMBL" id="CP006867">
    <property type="protein sequence ID" value="ALU12734.1"/>
    <property type="molecule type" value="Genomic_DNA"/>
</dbReference>
<dbReference type="SUPFAM" id="SSF49777">
    <property type="entry name" value="PEBP-like"/>
    <property type="match status" value="1"/>
</dbReference>
<dbReference type="Proteomes" id="UP000060778">
    <property type="component" value="Chromosome"/>
</dbReference>